<sequence length="207" mass="21825">MLTDPAGRAAEYGLSVGQLSFFSAETDEPAVDDLAGLLAANGHCAVSASGARLSIVVDAAWRAESLVTEIERCGIDADVARSEEGSLVVRTAIGAELTALNATWSRGAVKAMPVDWVPSARAQRLWVIAAGRPDADRYLLGLDPHARDTHPVLATALMRAGIAPTLVGTRGTNPALRIAGRRRLLRLVENIGAPPETADADQCWPRV</sequence>
<name>A0A1N7F3C4_9NOCA</name>
<evidence type="ECO:0000313" key="2">
    <source>
        <dbReference type="Proteomes" id="UP000186218"/>
    </source>
</evidence>
<gene>
    <name evidence="1" type="ORF">SAMN05445060_1763</name>
</gene>
<keyword evidence="2" id="KW-1185">Reference proteome</keyword>
<organism evidence="1 2">
    <name type="scientific">Williamsia sterculiae</name>
    <dbReference type="NCBI Taxonomy" id="1344003"/>
    <lineage>
        <taxon>Bacteria</taxon>
        <taxon>Bacillati</taxon>
        <taxon>Actinomycetota</taxon>
        <taxon>Actinomycetes</taxon>
        <taxon>Mycobacteriales</taxon>
        <taxon>Nocardiaceae</taxon>
        <taxon>Williamsia</taxon>
    </lineage>
</organism>
<dbReference type="EMBL" id="FTNT01000004">
    <property type="protein sequence ID" value="SIR94789.1"/>
    <property type="molecule type" value="Genomic_DNA"/>
</dbReference>
<dbReference type="AlphaFoldDB" id="A0A1N7F3C4"/>
<evidence type="ECO:0000313" key="1">
    <source>
        <dbReference type="EMBL" id="SIR94789.1"/>
    </source>
</evidence>
<reference evidence="1 2" key="1">
    <citation type="submission" date="2017-01" db="EMBL/GenBank/DDBJ databases">
        <authorList>
            <person name="Mah S.A."/>
            <person name="Swanson W.J."/>
            <person name="Moy G.W."/>
            <person name="Vacquier V.D."/>
        </authorList>
    </citation>
    <scope>NUCLEOTIDE SEQUENCE [LARGE SCALE GENOMIC DNA]</scope>
    <source>
        <strain evidence="1 2">CPCC 203464</strain>
    </source>
</reference>
<dbReference type="Proteomes" id="UP000186218">
    <property type="component" value="Unassembled WGS sequence"/>
</dbReference>
<proteinExistence type="predicted"/>
<accession>A0A1N7F3C4</accession>
<dbReference type="STRING" id="1344003.SAMN05445060_1763"/>
<protein>
    <submittedName>
        <fullName evidence="1">Uncharacterized protein</fullName>
    </submittedName>
</protein>